<organism evidence="1 2">
    <name type="scientific">Georgenia halophila</name>
    <dbReference type="NCBI Taxonomy" id="620889"/>
    <lineage>
        <taxon>Bacteria</taxon>
        <taxon>Bacillati</taxon>
        <taxon>Actinomycetota</taxon>
        <taxon>Actinomycetes</taxon>
        <taxon>Micrococcales</taxon>
        <taxon>Bogoriellaceae</taxon>
        <taxon>Georgenia</taxon>
    </lineage>
</organism>
<protein>
    <submittedName>
        <fullName evidence="1">Uncharacterized protein</fullName>
    </submittedName>
</protein>
<keyword evidence="2" id="KW-1185">Reference proteome</keyword>
<sequence length="56" mass="5867">MGDTPVDRSTADGGPTQALEELSALDGIEDVPLGEQVEVFETIHDRLAARLSGAES</sequence>
<accession>A0ABP8L4Y3</accession>
<reference evidence="2" key="1">
    <citation type="journal article" date="2019" name="Int. J. Syst. Evol. Microbiol.">
        <title>The Global Catalogue of Microorganisms (GCM) 10K type strain sequencing project: providing services to taxonomists for standard genome sequencing and annotation.</title>
        <authorList>
            <consortium name="The Broad Institute Genomics Platform"/>
            <consortium name="The Broad Institute Genome Sequencing Center for Infectious Disease"/>
            <person name="Wu L."/>
            <person name="Ma J."/>
        </authorList>
    </citation>
    <scope>NUCLEOTIDE SEQUENCE [LARGE SCALE GENOMIC DNA]</scope>
    <source>
        <strain evidence="2">JCM 17810</strain>
    </source>
</reference>
<comment type="caution">
    <text evidence="1">The sequence shown here is derived from an EMBL/GenBank/DDBJ whole genome shotgun (WGS) entry which is preliminary data.</text>
</comment>
<gene>
    <name evidence="1" type="ORF">GCM10023169_17860</name>
</gene>
<dbReference type="Proteomes" id="UP001500622">
    <property type="component" value="Unassembled WGS sequence"/>
</dbReference>
<evidence type="ECO:0000313" key="2">
    <source>
        <dbReference type="Proteomes" id="UP001500622"/>
    </source>
</evidence>
<dbReference type="RefSeq" id="WP_345215903.1">
    <property type="nucleotide sequence ID" value="NZ_BAABGN010000007.1"/>
</dbReference>
<name>A0ABP8L4Y3_9MICO</name>
<proteinExistence type="predicted"/>
<evidence type="ECO:0000313" key="1">
    <source>
        <dbReference type="EMBL" id="GAA4422883.1"/>
    </source>
</evidence>
<dbReference type="EMBL" id="BAABGN010000007">
    <property type="protein sequence ID" value="GAA4422883.1"/>
    <property type="molecule type" value="Genomic_DNA"/>
</dbReference>